<dbReference type="InterPro" id="IPR001789">
    <property type="entry name" value="Sig_transdc_resp-reg_receiver"/>
</dbReference>
<dbReference type="PANTHER" id="PTHR44591:SF3">
    <property type="entry name" value="RESPONSE REGULATORY DOMAIN-CONTAINING PROTEIN"/>
    <property type="match status" value="1"/>
</dbReference>
<dbReference type="SUPFAM" id="SSF48452">
    <property type="entry name" value="TPR-like"/>
    <property type="match status" value="1"/>
</dbReference>
<dbReference type="AlphaFoldDB" id="A0A9X3ARI8"/>
<dbReference type="Pfam" id="PF13432">
    <property type="entry name" value="TPR_16"/>
    <property type="match status" value="2"/>
</dbReference>
<dbReference type="Gene3D" id="1.25.40.10">
    <property type="entry name" value="Tetratricopeptide repeat domain"/>
    <property type="match status" value="2"/>
</dbReference>
<dbReference type="SMART" id="SM00448">
    <property type="entry name" value="REC"/>
    <property type="match status" value="1"/>
</dbReference>
<evidence type="ECO:0000313" key="4">
    <source>
        <dbReference type="EMBL" id="MCT7359225.1"/>
    </source>
</evidence>
<reference evidence="4" key="1">
    <citation type="journal article" date="2022" name="Front. Microbiol.">
        <title>Genome-based taxonomic rearrangement of Oceanobacter-related bacteria including the description of Thalassolituus hydrocarbonoclasticus sp. nov. and Thalassolituus pacificus sp. nov. and emended description of the genus Thalassolituus.</title>
        <authorList>
            <person name="Dong C."/>
            <person name="Wei L."/>
            <person name="Wang J."/>
            <person name="Lai Q."/>
            <person name="Huang Z."/>
            <person name="Shao Z."/>
        </authorList>
    </citation>
    <scope>NUCLEOTIDE SEQUENCE</scope>
    <source>
        <strain evidence="4">59MF3M-4</strain>
    </source>
</reference>
<accession>A0A9X3ARI8</accession>
<gene>
    <name evidence="4" type="ORF">NYR02_09350</name>
</gene>
<evidence type="ECO:0000259" key="3">
    <source>
        <dbReference type="PROSITE" id="PS50110"/>
    </source>
</evidence>
<name>A0A9X3ARI8_9GAMM</name>
<feature type="domain" description="Response regulatory" evidence="3">
    <location>
        <begin position="12"/>
        <end position="131"/>
    </location>
</feature>
<dbReference type="RefSeq" id="WP_260976097.1">
    <property type="nucleotide sequence ID" value="NZ_JAOANI010000015.1"/>
</dbReference>
<dbReference type="SUPFAM" id="SSF52172">
    <property type="entry name" value="CheY-like"/>
    <property type="match status" value="1"/>
</dbReference>
<dbReference type="GO" id="GO:0000160">
    <property type="term" value="P:phosphorelay signal transduction system"/>
    <property type="evidence" value="ECO:0007669"/>
    <property type="project" value="InterPro"/>
</dbReference>
<dbReference type="InterPro" id="IPR019734">
    <property type="entry name" value="TPR_rpt"/>
</dbReference>
<comment type="caution">
    <text evidence="4">The sequence shown here is derived from an EMBL/GenBank/DDBJ whole genome shotgun (WGS) entry which is preliminary data.</text>
</comment>
<dbReference type="SMART" id="SM00028">
    <property type="entry name" value="TPR"/>
    <property type="match status" value="4"/>
</dbReference>
<dbReference type="InterPro" id="IPR011990">
    <property type="entry name" value="TPR-like_helical_dom_sf"/>
</dbReference>
<sequence>MINLELALKEKRILVVDDLVEARSALKKMITILGATQIDTATDGREAMEFIMEREYDIVLSDYNLGKGKDGQQILEEARYCNRLRSTALFILVTGENAVEMVMGALEYEPDNYITKPFTLNMLRERLTRILTTKLELLEVDTAIDLGENDRAIDLANAVLDNNPKLLIPVTRILGKLYIRQKRYNEAIKVYSELLNKRSVSWARLGQAICMHFLGDSRSALALLKQTLTAHPMYVQCYDWTATILLSLGDAKGAQKQLEKAVEISPKAVLRQMELGKLAYSNGDFPVAEAAFEQAIKLGRHSCYKNSRNYLQFAHTVRHELKPGEQSREQRARVEKAFKAIDELRQDYAGQDSIMFETSIIEGKTYNALNEEDKARASAQRAEEILQRMKNPSDEQQLQMTEAYIDTGQHVKAKQLIRKLQQQGMGSHELNQLQALEESLNQMVIRDHTTALNARGVSHYEKSEFNEAIAAFDEAASYEEAGVSVLLNAIQAKISLIENTQVDIGQLKDCYRYFQRIGKIGSNDERYERYERLKGTFMRLKRAAGL</sequence>
<dbReference type="PANTHER" id="PTHR44591">
    <property type="entry name" value="STRESS RESPONSE REGULATOR PROTEIN 1"/>
    <property type="match status" value="1"/>
</dbReference>
<proteinExistence type="predicted"/>
<dbReference type="Pfam" id="PF00072">
    <property type="entry name" value="Response_reg"/>
    <property type="match status" value="1"/>
</dbReference>
<evidence type="ECO:0000313" key="5">
    <source>
        <dbReference type="Proteomes" id="UP001147830"/>
    </source>
</evidence>
<keyword evidence="5" id="KW-1185">Reference proteome</keyword>
<evidence type="ECO:0000256" key="1">
    <source>
        <dbReference type="ARBA" id="ARBA00022553"/>
    </source>
</evidence>
<dbReference type="PROSITE" id="PS50110">
    <property type="entry name" value="RESPONSE_REGULATORY"/>
    <property type="match status" value="1"/>
</dbReference>
<dbReference type="InterPro" id="IPR011006">
    <property type="entry name" value="CheY-like_superfamily"/>
</dbReference>
<organism evidence="4 5">
    <name type="scientific">Thalassolituus pacificus</name>
    <dbReference type="NCBI Taxonomy" id="2975440"/>
    <lineage>
        <taxon>Bacteria</taxon>
        <taxon>Pseudomonadati</taxon>
        <taxon>Pseudomonadota</taxon>
        <taxon>Gammaproteobacteria</taxon>
        <taxon>Oceanospirillales</taxon>
        <taxon>Oceanospirillaceae</taxon>
        <taxon>Thalassolituus</taxon>
    </lineage>
</organism>
<feature type="modified residue" description="4-aspartylphosphate" evidence="2">
    <location>
        <position position="62"/>
    </location>
</feature>
<keyword evidence="1 2" id="KW-0597">Phosphoprotein</keyword>
<evidence type="ECO:0000256" key="2">
    <source>
        <dbReference type="PROSITE-ProRule" id="PRU00169"/>
    </source>
</evidence>
<dbReference type="Pfam" id="PF13181">
    <property type="entry name" value="TPR_8"/>
    <property type="match status" value="1"/>
</dbReference>
<dbReference type="EMBL" id="JAOANI010000015">
    <property type="protein sequence ID" value="MCT7359225.1"/>
    <property type="molecule type" value="Genomic_DNA"/>
</dbReference>
<dbReference type="InterPro" id="IPR050595">
    <property type="entry name" value="Bact_response_regulator"/>
</dbReference>
<protein>
    <submittedName>
        <fullName evidence="4">Tetratricopeptide repeat protein</fullName>
    </submittedName>
</protein>
<dbReference type="Proteomes" id="UP001147830">
    <property type="component" value="Unassembled WGS sequence"/>
</dbReference>
<dbReference type="Gene3D" id="3.40.50.2300">
    <property type="match status" value="1"/>
</dbReference>
<dbReference type="CDD" id="cd17589">
    <property type="entry name" value="REC_TPR"/>
    <property type="match status" value="1"/>
</dbReference>
<dbReference type="SUPFAM" id="SSF81901">
    <property type="entry name" value="HCP-like"/>
    <property type="match status" value="1"/>
</dbReference>
<reference evidence="4" key="2">
    <citation type="submission" date="2022-08" db="EMBL/GenBank/DDBJ databases">
        <authorList>
            <person name="Dong C."/>
        </authorList>
    </citation>
    <scope>NUCLEOTIDE SEQUENCE</scope>
    <source>
        <strain evidence="4">59MF3M-4</strain>
    </source>
</reference>